<sequence length="127" mass="14904">MLSDWPASFSVFIRVTSFLKSWLSPRAPKGNLPYPPSMNLLPEEHSCLWTHLTFVSAFGAKIEAWLLMVYLRGSSYDLHYRYFPRQLADFGLKYYHRPLSISLVLVILHAKPDKSWIHGFDFFVYYP</sequence>
<evidence type="ECO:0000313" key="2">
    <source>
        <dbReference type="Proteomes" id="UP001530400"/>
    </source>
</evidence>
<keyword evidence="2" id="KW-1185">Reference proteome</keyword>
<reference evidence="1 2" key="1">
    <citation type="submission" date="2024-10" db="EMBL/GenBank/DDBJ databases">
        <title>Updated reference genomes for cyclostephanoid diatoms.</title>
        <authorList>
            <person name="Roberts W.R."/>
            <person name="Alverson A.J."/>
        </authorList>
    </citation>
    <scope>NUCLEOTIDE SEQUENCE [LARGE SCALE GENOMIC DNA]</scope>
    <source>
        <strain evidence="1 2">AJA010-31</strain>
    </source>
</reference>
<dbReference type="EMBL" id="JALLPJ020001312">
    <property type="protein sequence ID" value="KAL3770391.1"/>
    <property type="molecule type" value="Genomic_DNA"/>
</dbReference>
<proteinExistence type="predicted"/>
<dbReference type="AlphaFoldDB" id="A0ABD3N7Z1"/>
<organism evidence="1 2">
    <name type="scientific">Cyclotella atomus</name>
    <dbReference type="NCBI Taxonomy" id="382360"/>
    <lineage>
        <taxon>Eukaryota</taxon>
        <taxon>Sar</taxon>
        <taxon>Stramenopiles</taxon>
        <taxon>Ochrophyta</taxon>
        <taxon>Bacillariophyta</taxon>
        <taxon>Coscinodiscophyceae</taxon>
        <taxon>Thalassiosirophycidae</taxon>
        <taxon>Stephanodiscales</taxon>
        <taxon>Stephanodiscaceae</taxon>
        <taxon>Cyclotella</taxon>
    </lineage>
</organism>
<dbReference type="Proteomes" id="UP001530400">
    <property type="component" value="Unassembled WGS sequence"/>
</dbReference>
<evidence type="ECO:0000313" key="1">
    <source>
        <dbReference type="EMBL" id="KAL3770391.1"/>
    </source>
</evidence>
<comment type="caution">
    <text evidence="1">The sequence shown here is derived from an EMBL/GenBank/DDBJ whole genome shotgun (WGS) entry which is preliminary data.</text>
</comment>
<accession>A0ABD3N7Z1</accession>
<gene>
    <name evidence="1" type="ORF">ACHAWO_006380</name>
</gene>
<name>A0ABD3N7Z1_9STRA</name>
<protein>
    <submittedName>
        <fullName evidence="1">Uncharacterized protein</fullName>
    </submittedName>
</protein>